<evidence type="ECO:0000313" key="2">
    <source>
        <dbReference type="Proteomes" id="UP000054266"/>
    </source>
</evidence>
<dbReference type="AlphaFoldDB" id="A0A0D2G9Z4"/>
<dbReference type="Proteomes" id="UP000054266">
    <property type="component" value="Unassembled WGS sequence"/>
</dbReference>
<sequence length="106" mass="11933">MPRTFATSVEEISGWIGGATMATIKFDMKHADQATLEISTIFLPRSRFQSKHLPTSKSCLEPIIQTRLRRMGGLVFRVDVLGRRECCKERWICDLLPIILAAQGSP</sequence>
<organism evidence="1 2">
    <name type="scientific">Phialophora macrospora</name>
    <dbReference type="NCBI Taxonomy" id="1851006"/>
    <lineage>
        <taxon>Eukaryota</taxon>
        <taxon>Fungi</taxon>
        <taxon>Dikarya</taxon>
        <taxon>Ascomycota</taxon>
        <taxon>Pezizomycotina</taxon>
        <taxon>Eurotiomycetes</taxon>
        <taxon>Chaetothyriomycetidae</taxon>
        <taxon>Chaetothyriales</taxon>
        <taxon>Herpotrichiellaceae</taxon>
        <taxon>Phialophora</taxon>
    </lineage>
</organism>
<evidence type="ECO:0000313" key="1">
    <source>
        <dbReference type="EMBL" id="KIW68774.1"/>
    </source>
</evidence>
<dbReference type="EMBL" id="KN846958">
    <property type="protein sequence ID" value="KIW68774.1"/>
    <property type="molecule type" value="Genomic_DNA"/>
</dbReference>
<keyword evidence="2" id="KW-1185">Reference proteome</keyword>
<proteinExistence type="predicted"/>
<dbReference type="EMBL" id="KN846958">
    <property type="protein sequence ID" value="KIW68773.1"/>
    <property type="molecule type" value="Genomic_DNA"/>
</dbReference>
<reference evidence="1 2" key="1">
    <citation type="submission" date="2015-01" db="EMBL/GenBank/DDBJ databases">
        <title>The Genome Sequence of Capronia semiimmersa CBS27337.</title>
        <authorList>
            <consortium name="The Broad Institute Genomics Platform"/>
            <person name="Cuomo C."/>
            <person name="de Hoog S."/>
            <person name="Gorbushina A."/>
            <person name="Stielow B."/>
            <person name="Teixiera M."/>
            <person name="Abouelleil A."/>
            <person name="Chapman S.B."/>
            <person name="Priest M."/>
            <person name="Young S.K."/>
            <person name="Wortman J."/>
            <person name="Nusbaum C."/>
            <person name="Birren B."/>
        </authorList>
    </citation>
    <scope>NUCLEOTIDE SEQUENCE [LARGE SCALE GENOMIC DNA]</scope>
    <source>
        <strain evidence="1 2">CBS 27337</strain>
    </source>
</reference>
<gene>
    <name evidence="1" type="ORF">PV04_04695</name>
</gene>
<name>A0A0D2G9Z4_9EURO</name>
<accession>A0A0D2G9Z4</accession>
<protein>
    <submittedName>
        <fullName evidence="1">Uncharacterized protein</fullName>
    </submittedName>
</protein>
<dbReference type="HOGENOM" id="CLU_2222947_0_0_1"/>